<evidence type="ECO:0000256" key="5">
    <source>
        <dbReference type="ARBA" id="ARBA00022917"/>
    </source>
</evidence>
<dbReference type="FunFam" id="1.10.8.10:FF:000039">
    <property type="entry name" value="HBS1-like translational GTPase"/>
    <property type="match status" value="1"/>
</dbReference>
<proteinExistence type="predicted"/>
<dbReference type="SUPFAM" id="SSF109732">
    <property type="entry name" value="HBS1-like domain"/>
    <property type="match status" value="1"/>
</dbReference>
<feature type="region of interest" description="Disordered" evidence="6">
    <location>
        <begin position="638"/>
        <end position="664"/>
    </location>
</feature>
<feature type="compositionally biased region" description="Basic and acidic residues" evidence="6">
    <location>
        <begin position="44"/>
        <end position="54"/>
    </location>
</feature>
<dbReference type="Gene3D" id="1.10.8.10">
    <property type="entry name" value="DNA helicase RuvA subunit, C-terminal domain"/>
    <property type="match status" value="1"/>
</dbReference>
<feature type="region of interest" description="Disordered" evidence="6">
    <location>
        <begin position="1"/>
        <end position="27"/>
    </location>
</feature>
<feature type="region of interest" description="Disordered" evidence="6">
    <location>
        <begin position="455"/>
        <end position="549"/>
    </location>
</feature>
<feature type="compositionally biased region" description="Acidic residues" evidence="6">
    <location>
        <begin position="12"/>
        <end position="27"/>
    </location>
</feature>
<dbReference type="CTD" id="10767"/>
<evidence type="ECO:0000256" key="2">
    <source>
        <dbReference type="ARBA" id="ARBA00022490"/>
    </source>
</evidence>
<dbReference type="AlphaFoldDB" id="A0A6I9PXP5"/>
<evidence type="ECO:0000259" key="7">
    <source>
        <dbReference type="Pfam" id="PF08938"/>
    </source>
</evidence>
<protein>
    <submittedName>
        <fullName evidence="9">HBS1-like protein isoform X2</fullName>
    </submittedName>
</protein>
<dbReference type="OrthoDB" id="342024at2759"/>
<keyword evidence="4" id="KW-0378">Hydrolase</keyword>
<dbReference type="GO" id="GO:0006412">
    <property type="term" value="P:translation"/>
    <property type="evidence" value="ECO:0007669"/>
    <property type="project" value="UniProtKB-KW"/>
</dbReference>
<keyword evidence="5" id="KW-0648">Protein biosynthesis</keyword>
<feature type="compositionally biased region" description="Basic and acidic residues" evidence="6">
    <location>
        <begin position="531"/>
        <end position="540"/>
    </location>
</feature>
<evidence type="ECO:0000256" key="4">
    <source>
        <dbReference type="ARBA" id="ARBA00022801"/>
    </source>
</evidence>
<feature type="region of interest" description="Disordered" evidence="6">
    <location>
        <begin position="42"/>
        <end position="66"/>
    </location>
</feature>
<evidence type="ECO:0000256" key="1">
    <source>
        <dbReference type="ARBA" id="ARBA00004496"/>
    </source>
</evidence>
<feature type="domain" description="HBS1-like protein N-terminal" evidence="7">
    <location>
        <begin position="56"/>
        <end position="129"/>
    </location>
</feature>
<keyword evidence="8" id="KW-1185">Reference proteome</keyword>
<dbReference type="InterPro" id="IPR015033">
    <property type="entry name" value="HBS1-like_N"/>
</dbReference>
<comment type="subcellular location">
    <subcellularLocation>
        <location evidence="1">Cytoplasm</location>
    </subcellularLocation>
</comment>
<feature type="compositionally biased region" description="Polar residues" evidence="6">
    <location>
        <begin position="455"/>
        <end position="466"/>
    </location>
</feature>
<evidence type="ECO:0000313" key="8">
    <source>
        <dbReference type="Proteomes" id="UP000504611"/>
    </source>
</evidence>
<name>A0A6I9PXP5_9TELE</name>
<feature type="region of interest" description="Disordered" evidence="6">
    <location>
        <begin position="562"/>
        <end position="588"/>
    </location>
</feature>
<dbReference type="GO" id="GO:0016787">
    <property type="term" value="F:hydrolase activity"/>
    <property type="evidence" value="ECO:0007669"/>
    <property type="project" value="UniProtKB-KW"/>
</dbReference>
<feature type="region of interest" description="Disordered" evidence="6">
    <location>
        <begin position="161"/>
        <end position="190"/>
    </location>
</feature>
<feature type="compositionally biased region" description="Polar residues" evidence="6">
    <location>
        <begin position="497"/>
        <end position="512"/>
    </location>
</feature>
<gene>
    <name evidence="9" type="primary">hbs1l</name>
</gene>
<dbReference type="RefSeq" id="XP_010789991.1">
    <property type="nucleotide sequence ID" value="XM_010791689.1"/>
</dbReference>
<dbReference type="GO" id="GO:0005737">
    <property type="term" value="C:cytoplasm"/>
    <property type="evidence" value="ECO:0007669"/>
    <property type="project" value="UniProtKB-SubCell"/>
</dbReference>
<keyword evidence="2" id="KW-0963">Cytoplasm</keyword>
<evidence type="ECO:0000256" key="3">
    <source>
        <dbReference type="ARBA" id="ARBA00022553"/>
    </source>
</evidence>
<reference evidence="9" key="1">
    <citation type="submission" date="2025-08" db="UniProtKB">
        <authorList>
            <consortium name="RefSeq"/>
        </authorList>
    </citation>
    <scope>IDENTIFICATION</scope>
    <source>
        <tissue evidence="9">Muscle</tissue>
    </source>
</reference>
<sequence length="676" mass="71343">MSRHRNVRGYNYDEDLDDDDVYGQSVDDDYCISPATANQFIYSRQERQAPREQPLEEEEYEDDVPMSPTVSLNLDPLDQAKLFSCLDHMRTVLGDAVQDSVLTQAAISCGFDPQKALDAVLSEDAKTAPVTKSTNEETALAAIASQEKAPLSQRIKKEAVAEKGAHTDITSDAHKPQTDCLKQTQPHAQASALRDLTPQYKADPVPCSSSVNLNVINQNGGSGIASLAQLMCEHEQKSKATGVGDAGRGFGIPSLGALAIGHNSPPSIMSNQKGLSLGTLASLNMTSASQGPAPSLLSVSLSSMSLTNPKITTASSSLAAPPGFGSLSSVLLSNQPSVGVAIGGKAKPADPKGSPSLADLIQEYSNRSPTLSNSFPTPLSCVTSATCQGMAASAQLSLSGLASQHQNKNTLIQSQSQSTKKTANTLPFPKQTNNTPAGLVAGTVSLSQLALQHQTNSSFASPQPFSGESPANALKHPPGISELPSLTHLTTEHKGKTSTTSNGSQYSLSSLLSPAKPERAAVLAESTAEGGTRRKVDHKPYHQSVRPPKMNHAIDLSALMAQSDGASSRHLDSDPPSPSSPNSVATGLDPSVFAQPSVFAITLSIPGRRKRKRMINISKAGIRVQRTGSGYQAFMCESQDKSEEPHSPLSPIVPFGFESPSPDDVVRANHRKAFTR</sequence>
<organism evidence="8 9">
    <name type="scientific">Notothenia coriiceps</name>
    <name type="common">black rockcod</name>
    <dbReference type="NCBI Taxonomy" id="8208"/>
    <lineage>
        <taxon>Eukaryota</taxon>
        <taxon>Metazoa</taxon>
        <taxon>Chordata</taxon>
        <taxon>Craniata</taxon>
        <taxon>Vertebrata</taxon>
        <taxon>Euteleostomi</taxon>
        <taxon>Actinopterygii</taxon>
        <taxon>Neopterygii</taxon>
        <taxon>Teleostei</taxon>
        <taxon>Neoteleostei</taxon>
        <taxon>Acanthomorphata</taxon>
        <taxon>Eupercaria</taxon>
        <taxon>Perciformes</taxon>
        <taxon>Notothenioidei</taxon>
        <taxon>Nototheniidae</taxon>
        <taxon>Notothenia</taxon>
    </lineage>
</organism>
<feature type="compositionally biased region" description="Acidic residues" evidence="6">
    <location>
        <begin position="55"/>
        <end position="64"/>
    </location>
</feature>
<accession>A0A6I9PXP5</accession>
<dbReference type="GeneID" id="104963127"/>
<feature type="compositionally biased region" description="Polar residues" evidence="6">
    <location>
        <begin position="408"/>
        <end position="436"/>
    </location>
</feature>
<evidence type="ECO:0000313" key="9">
    <source>
        <dbReference type="RefSeq" id="XP_010789991.1"/>
    </source>
</evidence>
<keyword evidence="3" id="KW-0597">Phosphoprotein</keyword>
<dbReference type="Pfam" id="PF08938">
    <property type="entry name" value="HBS1_N"/>
    <property type="match status" value="1"/>
</dbReference>
<feature type="compositionally biased region" description="Basic and acidic residues" evidence="6">
    <location>
        <begin position="161"/>
        <end position="177"/>
    </location>
</feature>
<dbReference type="InterPro" id="IPR037189">
    <property type="entry name" value="HBS1-like_N_sf"/>
</dbReference>
<feature type="region of interest" description="Disordered" evidence="6">
    <location>
        <begin position="408"/>
        <end position="437"/>
    </location>
</feature>
<evidence type="ECO:0000256" key="6">
    <source>
        <dbReference type="SAM" id="MobiDB-lite"/>
    </source>
</evidence>
<dbReference type="Proteomes" id="UP000504611">
    <property type="component" value="Unplaced"/>
</dbReference>